<dbReference type="AlphaFoldDB" id="A0A9X2BBF1"/>
<sequence length="134" mass="15862">MKPLHELVNIEKARLLHELFPQEMPQFLEYTLSVSEYVQQDEEKLRQQWQVQFFTLEAWISLARNIESKIKKFSTQYQKSSKVFSEQLFDFPQAAFMTHCLGLYTSTQQLGNRKFTLAADLLFDTADYLQQQKG</sequence>
<dbReference type="Proteomes" id="UP001139450">
    <property type="component" value="Unassembled WGS sequence"/>
</dbReference>
<gene>
    <name evidence="1" type="ORF">MUY27_00315</name>
</gene>
<reference evidence="1" key="1">
    <citation type="submission" date="2022-04" db="EMBL/GenBank/DDBJ databases">
        <title>Mucilaginibacter sp. RS28 isolated from freshwater.</title>
        <authorList>
            <person name="Ko S.-R."/>
        </authorList>
    </citation>
    <scope>NUCLEOTIDE SEQUENCE</scope>
    <source>
        <strain evidence="1">RS28</strain>
    </source>
</reference>
<dbReference type="EMBL" id="JALJEJ010000001">
    <property type="protein sequence ID" value="MCJ8208128.1"/>
    <property type="molecule type" value="Genomic_DNA"/>
</dbReference>
<proteinExistence type="predicted"/>
<accession>A0A9X2BBF1</accession>
<evidence type="ECO:0000313" key="2">
    <source>
        <dbReference type="Proteomes" id="UP001139450"/>
    </source>
</evidence>
<dbReference type="RefSeq" id="WP_245127965.1">
    <property type="nucleotide sequence ID" value="NZ_JALJEJ010000001.1"/>
</dbReference>
<keyword evidence="2" id="KW-1185">Reference proteome</keyword>
<comment type="caution">
    <text evidence="1">The sequence shown here is derived from an EMBL/GenBank/DDBJ whole genome shotgun (WGS) entry which is preliminary data.</text>
</comment>
<name>A0A9X2BBF1_9SPHI</name>
<organism evidence="1 2">
    <name type="scientific">Mucilaginibacter straminoryzae</name>
    <dbReference type="NCBI Taxonomy" id="2932774"/>
    <lineage>
        <taxon>Bacteria</taxon>
        <taxon>Pseudomonadati</taxon>
        <taxon>Bacteroidota</taxon>
        <taxon>Sphingobacteriia</taxon>
        <taxon>Sphingobacteriales</taxon>
        <taxon>Sphingobacteriaceae</taxon>
        <taxon>Mucilaginibacter</taxon>
    </lineage>
</organism>
<evidence type="ECO:0000313" key="1">
    <source>
        <dbReference type="EMBL" id="MCJ8208128.1"/>
    </source>
</evidence>
<protein>
    <submittedName>
        <fullName evidence="1">Uncharacterized protein</fullName>
    </submittedName>
</protein>